<keyword evidence="3" id="KW-1185">Reference proteome</keyword>
<dbReference type="Pfam" id="PF07714">
    <property type="entry name" value="PK_Tyr_Ser-Thr"/>
    <property type="match status" value="1"/>
</dbReference>
<dbReference type="EMBL" id="MUJZ01013616">
    <property type="protein sequence ID" value="OTF81436.1"/>
    <property type="molecule type" value="Genomic_DNA"/>
</dbReference>
<evidence type="ECO:0000313" key="2">
    <source>
        <dbReference type="EMBL" id="OTF81436.1"/>
    </source>
</evidence>
<dbReference type="GO" id="GO:0005524">
    <property type="term" value="F:ATP binding"/>
    <property type="evidence" value="ECO:0007669"/>
    <property type="project" value="InterPro"/>
</dbReference>
<dbReference type="InterPro" id="IPR001245">
    <property type="entry name" value="Ser-Thr/Tyr_kinase_cat_dom"/>
</dbReference>
<dbReference type="OrthoDB" id="4062651at2759"/>
<feature type="non-terminal residue" evidence="2">
    <location>
        <position position="1"/>
    </location>
</feature>
<dbReference type="PANTHER" id="PTHR24416:SF564">
    <property type="entry name" value="MACROPHAGE-STIMULATING PROTEIN RECEPTOR"/>
    <property type="match status" value="1"/>
</dbReference>
<dbReference type="InterPro" id="IPR050122">
    <property type="entry name" value="RTK"/>
</dbReference>
<dbReference type="GO" id="GO:0004714">
    <property type="term" value="F:transmembrane receptor protein tyrosine kinase activity"/>
    <property type="evidence" value="ECO:0007669"/>
    <property type="project" value="TreeGrafter"/>
</dbReference>
<accession>A0A1Y3BPB8</accession>
<comment type="caution">
    <text evidence="2">The sequence shown here is derived from an EMBL/GenBank/DDBJ whole genome shotgun (WGS) entry which is preliminary data.</text>
</comment>
<protein>
    <recommendedName>
        <fullName evidence="1">Protein kinase domain-containing protein</fullName>
    </recommendedName>
</protein>
<dbReference type="GO" id="GO:0007399">
    <property type="term" value="P:nervous system development"/>
    <property type="evidence" value="ECO:0007669"/>
    <property type="project" value="TreeGrafter"/>
</dbReference>
<dbReference type="InterPro" id="IPR011009">
    <property type="entry name" value="Kinase-like_dom_sf"/>
</dbReference>
<evidence type="ECO:0000313" key="3">
    <source>
        <dbReference type="Proteomes" id="UP000194236"/>
    </source>
</evidence>
<name>A0A1Y3BPB8_EURMA</name>
<dbReference type="Proteomes" id="UP000194236">
    <property type="component" value="Unassembled WGS sequence"/>
</dbReference>
<gene>
    <name evidence="2" type="ORF">BLA29_011390</name>
</gene>
<dbReference type="GO" id="GO:0006909">
    <property type="term" value="P:phagocytosis"/>
    <property type="evidence" value="ECO:0007669"/>
    <property type="project" value="TreeGrafter"/>
</dbReference>
<dbReference type="PROSITE" id="PS50011">
    <property type="entry name" value="PROTEIN_KINASE_DOM"/>
    <property type="match status" value="1"/>
</dbReference>
<dbReference type="GO" id="GO:0005886">
    <property type="term" value="C:plasma membrane"/>
    <property type="evidence" value="ECO:0007669"/>
    <property type="project" value="TreeGrafter"/>
</dbReference>
<dbReference type="Gene3D" id="1.10.510.10">
    <property type="entry name" value="Transferase(Phosphotransferase) domain 1"/>
    <property type="match status" value="1"/>
</dbReference>
<feature type="non-terminal residue" evidence="2">
    <location>
        <position position="213"/>
    </location>
</feature>
<sequence>SDVWSYGVLVWELYTRGRIPYQDEIPKTASYLDAFIQYLRIGKRLPKPWIPDILWIVNMLCWLPEPEARPTFKMIKDMLNEITRLFIDKRADMNKNWNKSLSSLLNGTTFTTTDSTIATLINNPSPSSSSQIFNHPSSSVFTLNTQLNSEIFPSNFNDNLIKNRLTTLYEKLRSEYQSRQQLIDNDLYRMTYDNRNMRDENSSTSQSHNSQQR</sequence>
<dbReference type="GO" id="GO:0007169">
    <property type="term" value="P:cell surface receptor protein tyrosine kinase signaling pathway"/>
    <property type="evidence" value="ECO:0007669"/>
    <property type="project" value="TreeGrafter"/>
</dbReference>
<dbReference type="SUPFAM" id="SSF56112">
    <property type="entry name" value="Protein kinase-like (PK-like)"/>
    <property type="match status" value="1"/>
</dbReference>
<dbReference type="PANTHER" id="PTHR24416">
    <property type="entry name" value="TYROSINE-PROTEIN KINASE RECEPTOR"/>
    <property type="match status" value="1"/>
</dbReference>
<dbReference type="InterPro" id="IPR000719">
    <property type="entry name" value="Prot_kinase_dom"/>
</dbReference>
<dbReference type="AlphaFoldDB" id="A0A1Y3BPB8"/>
<dbReference type="GO" id="GO:0043235">
    <property type="term" value="C:receptor complex"/>
    <property type="evidence" value="ECO:0007669"/>
    <property type="project" value="TreeGrafter"/>
</dbReference>
<organism evidence="2 3">
    <name type="scientific">Euroglyphus maynei</name>
    <name type="common">Mayne's house dust mite</name>
    <dbReference type="NCBI Taxonomy" id="6958"/>
    <lineage>
        <taxon>Eukaryota</taxon>
        <taxon>Metazoa</taxon>
        <taxon>Ecdysozoa</taxon>
        <taxon>Arthropoda</taxon>
        <taxon>Chelicerata</taxon>
        <taxon>Arachnida</taxon>
        <taxon>Acari</taxon>
        <taxon>Acariformes</taxon>
        <taxon>Sarcoptiformes</taxon>
        <taxon>Astigmata</taxon>
        <taxon>Psoroptidia</taxon>
        <taxon>Analgoidea</taxon>
        <taxon>Pyroglyphidae</taxon>
        <taxon>Pyroglyphinae</taxon>
        <taxon>Euroglyphus</taxon>
    </lineage>
</organism>
<proteinExistence type="predicted"/>
<dbReference type="GO" id="GO:0016477">
    <property type="term" value="P:cell migration"/>
    <property type="evidence" value="ECO:0007669"/>
    <property type="project" value="TreeGrafter"/>
</dbReference>
<reference evidence="2 3" key="1">
    <citation type="submission" date="2017-03" db="EMBL/GenBank/DDBJ databases">
        <title>Genome Survey of Euroglyphus maynei.</title>
        <authorList>
            <person name="Arlian L.G."/>
            <person name="Morgan M.S."/>
            <person name="Rider S.D."/>
        </authorList>
    </citation>
    <scope>NUCLEOTIDE SEQUENCE [LARGE SCALE GENOMIC DNA]</scope>
    <source>
        <strain evidence="2">Arlian Lab</strain>
        <tissue evidence="2">Whole body</tissue>
    </source>
</reference>
<feature type="domain" description="Protein kinase" evidence="1">
    <location>
        <begin position="1"/>
        <end position="87"/>
    </location>
</feature>
<evidence type="ECO:0000259" key="1">
    <source>
        <dbReference type="PROSITE" id="PS50011"/>
    </source>
</evidence>